<accession>A0A9N9B1R4</accession>
<dbReference type="Proteomes" id="UP000789375">
    <property type="component" value="Unassembled WGS sequence"/>
</dbReference>
<reference evidence="2" key="1">
    <citation type="submission" date="2021-06" db="EMBL/GenBank/DDBJ databases">
        <authorList>
            <person name="Kallberg Y."/>
            <person name="Tangrot J."/>
            <person name="Rosling A."/>
        </authorList>
    </citation>
    <scope>NUCLEOTIDE SEQUENCE</scope>
    <source>
        <strain evidence="2">87-6 pot B 2015</strain>
    </source>
</reference>
<proteinExistence type="predicted"/>
<evidence type="ECO:0000313" key="2">
    <source>
        <dbReference type="EMBL" id="CAG8548118.1"/>
    </source>
</evidence>
<gene>
    <name evidence="2" type="ORF">FMOSSE_LOCUS6325</name>
</gene>
<dbReference type="EMBL" id="CAJVPP010001310">
    <property type="protein sequence ID" value="CAG8548118.1"/>
    <property type="molecule type" value="Genomic_DNA"/>
</dbReference>
<evidence type="ECO:0000313" key="3">
    <source>
        <dbReference type="Proteomes" id="UP000789375"/>
    </source>
</evidence>
<dbReference type="AlphaFoldDB" id="A0A9N9B1R4"/>
<organism evidence="2 3">
    <name type="scientific">Funneliformis mosseae</name>
    <name type="common">Endomycorrhizal fungus</name>
    <name type="synonym">Glomus mosseae</name>
    <dbReference type="NCBI Taxonomy" id="27381"/>
    <lineage>
        <taxon>Eukaryota</taxon>
        <taxon>Fungi</taxon>
        <taxon>Fungi incertae sedis</taxon>
        <taxon>Mucoromycota</taxon>
        <taxon>Glomeromycotina</taxon>
        <taxon>Glomeromycetes</taxon>
        <taxon>Glomerales</taxon>
        <taxon>Glomeraceae</taxon>
        <taxon>Funneliformis</taxon>
    </lineage>
</organism>
<comment type="caution">
    <text evidence="2">The sequence shown here is derived from an EMBL/GenBank/DDBJ whole genome shotgun (WGS) entry which is preliminary data.</text>
</comment>
<name>A0A9N9B1R4_FUNMO</name>
<protein>
    <submittedName>
        <fullName evidence="2">12312_t:CDS:1</fullName>
    </submittedName>
</protein>
<evidence type="ECO:0000256" key="1">
    <source>
        <dbReference type="SAM" id="MobiDB-lite"/>
    </source>
</evidence>
<feature type="region of interest" description="Disordered" evidence="1">
    <location>
        <begin position="43"/>
        <end position="79"/>
    </location>
</feature>
<sequence>MVDLCTKKSYESKKDIGSRGIINDIPIDLNQDLLTQDTLIDLPDVVDTSSDNDQETKPVSYEENYSDSSEVNSEECQDDNDIKEISSSRFDAPENVYSNDNALEVPIIDYSKDSN</sequence>
<keyword evidence="3" id="KW-1185">Reference proteome</keyword>